<proteinExistence type="predicted"/>
<protein>
    <submittedName>
        <fullName evidence="1">Receptor-like protein kinase</fullName>
    </submittedName>
</protein>
<comment type="caution">
    <text evidence="1">The sequence shown here is derived from an EMBL/GenBank/DDBJ whole genome shotgun (WGS) entry which is preliminary data.</text>
</comment>
<evidence type="ECO:0000313" key="1">
    <source>
        <dbReference type="EMBL" id="KAK7820259.1"/>
    </source>
</evidence>
<name>A0AAW0J1S8_QUESU</name>
<dbReference type="EMBL" id="PKMF04000746">
    <property type="protein sequence ID" value="KAK7820259.1"/>
    <property type="molecule type" value="Genomic_DNA"/>
</dbReference>
<dbReference type="Gene3D" id="3.30.200.20">
    <property type="entry name" value="Phosphorylase Kinase, domain 1"/>
    <property type="match status" value="1"/>
</dbReference>
<dbReference type="SUPFAM" id="SSF56112">
    <property type="entry name" value="Protein kinase-like (PK-like)"/>
    <property type="match status" value="1"/>
</dbReference>
<accession>A0AAW0J1S8</accession>
<keyword evidence="2" id="KW-1185">Reference proteome</keyword>
<dbReference type="InterPro" id="IPR011009">
    <property type="entry name" value="Kinase-like_dom_sf"/>
</dbReference>
<evidence type="ECO:0000313" key="2">
    <source>
        <dbReference type="Proteomes" id="UP000237347"/>
    </source>
</evidence>
<sequence>MDLITSIKQLGRLHSLPPVVALTKHCGSYHPLAKWWRWSRPDPYKRDFSRRTASSLPGELCRYFRLDEIKTATNNFNEDLIIGVGGFGNVYKGLIEQGNVLESNSGTELSTINTGLSYPSLDSIIISITSEDVSSSTKNSSS</sequence>
<dbReference type="Proteomes" id="UP000237347">
    <property type="component" value="Unassembled WGS sequence"/>
</dbReference>
<dbReference type="GO" id="GO:0016301">
    <property type="term" value="F:kinase activity"/>
    <property type="evidence" value="ECO:0007669"/>
    <property type="project" value="UniProtKB-KW"/>
</dbReference>
<dbReference type="AlphaFoldDB" id="A0AAW0J1S8"/>
<reference evidence="1 2" key="1">
    <citation type="journal article" date="2018" name="Sci. Data">
        <title>The draft genome sequence of cork oak.</title>
        <authorList>
            <person name="Ramos A.M."/>
            <person name="Usie A."/>
            <person name="Barbosa P."/>
            <person name="Barros P.M."/>
            <person name="Capote T."/>
            <person name="Chaves I."/>
            <person name="Simoes F."/>
            <person name="Abreu I."/>
            <person name="Carrasquinho I."/>
            <person name="Faro C."/>
            <person name="Guimaraes J.B."/>
            <person name="Mendonca D."/>
            <person name="Nobrega F."/>
            <person name="Rodrigues L."/>
            <person name="Saibo N.J.M."/>
            <person name="Varela M.C."/>
            <person name="Egas C."/>
            <person name="Matos J."/>
            <person name="Miguel C.M."/>
            <person name="Oliveira M.M."/>
            <person name="Ricardo C.P."/>
            <person name="Goncalves S."/>
        </authorList>
    </citation>
    <scope>NUCLEOTIDE SEQUENCE [LARGE SCALE GENOMIC DNA]</scope>
    <source>
        <strain evidence="2">cv. HL8</strain>
    </source>
</reference>
<organism evidence="1 2">
    <name type="scientific">Quercus suber</name>
    <name type="common">Cork oak</name>
    <dbReference type="NCBI Taxonomy" id="58331"/>
    <lineage>
        <taxon>Eukaryota</taxon>
        <taxon>Viridiplantae</taxon>
        <taxon>Streptophyta</taxon>
        <taxon>Embryophyta</taxon>
        <taxon>Tracheophyta</taxon>
        <taxon>Spermatophyta</taxon>
        <taxon>Magnoliopsida</taxon>
        <taxon>eudicotyledons</taxon>
        <taxon>Gunneridae</taxon>
        <taxon>Pentapetalae</taxon>
        <taxon>rosids</taxon>
        <taxon>fabids</taxon>
        <taxon>Fagales</taxon>
        <taxon>Fagaceae</taxon>
        <taxon>Quercus</taxon>
    </lineage>
</organism>
<gene>
    <name evidence="1" type="ORF">CFP56_039008</name>
</gene>